<proteinExistence type="predicted"/>
<gene>
    <name evidence="1" type="ORF">FSARC_1533</name>
</gene>
<sequence length="83" mass="8867">MASGKASTYTAPASDQQPFEPCGFMLALSIYDTSSVQERLLHRAEANNTATATVVHNAAGSGSEPNQTCIYAQDLEIEDEKKS</sequence>
<dbReference type="OrthoDB" id="5031137at2759"/>
<name>A0A8H4XF22_9HYPO</name>
<dbReference type="Proteomes" id="UP000622797">
    <property type="component" value="Unassembled WGS sequence"/>
</dbReference>
<accession>A0A8H4XF22</accession>
<reference evidence="1" key="1">
    <citation type="journal article" date="2020" name="BMC Genomics">
        <title>Correction to: Identification and distribution of gene clusters required for synthesis of sphingolipid metabolism inhibitors in diverse species of the filamentous fungus Fusarium.</title>
        <authorList>
            <person name="Kim H.S."/>
            <person name="Lohmar J.M."/>
            <person name="Busman M."/>
            <person name="Brown D.W."/>
            <person name="Naumann T.A."/>
            <person name="Divon H.H."/>
            <person name="Lysoe E."/>
            <person name="Uhlig S."/>
            <person name="Proctor R.H."/>
        </authorList>
    </citation>
    <scope>NUCLEOTIDE SEQUENCE</scope>
    <source>
        <strain evidence="1">NRRL 20472</strain>
    </source>
</reference>
<organism evidence="1 2">
    <name type="scientific">Fusarium sarcochroum</name>
    <dbReference type="NCBI Taxonomy" id="1208366"/>
    <lineage>
        <taxon>Eukaryota</taxon>
        <taxon>Fungi</taxon>
        <taxon>Dikarya</taxon>
        <taxon>Ascomycota</taxon>
        <taxon>Pezizomycotina</taxon>
        <taxon>Sordariomycetes</taxon>
        <taxon>Hypocreomycetidae</taxon>
        <taxon>Hypocreales</taxon>
        <taxon>Nectriaceae</taxon>
        <taxon>Fusarium</taxon>
        <taxon>Fusarium lateritium species complex</taxon>
    </lineage>
</organism>
<keyword evidence="2" id="KW-1185">Reference proteome</keyword>
<dbReference type="AlphaFoldDB" id="A0A8H4XF22"/>
<protein>
    <submittedName>
        <fullName evidence="1">Uncharacterized protein</fullName>
    </submittedName>
</protein>
<comment type="caution">
    <text evidence="1">The sequence shown here is derived from an EMBL/GenBank/DDBJ whole genome shotgun (WGS) entry which is preliminary data.</text>
</comment>
<evidence type="ECO:0000313" key="1">
    <source>
        <dbReference type="EMBL" id="KAF4971734.1"/>
    </source>
</evidence>
<reference evidence="1" key="2">
    <citation type="submission" date="2020-05" db="EMBL/GenBank/DDBJ databases">
        <authorList>
            <person name="Kim H.-S."/>
            <person name="Proctor R.H."/>
            <person name="Brown D.W."/>
        </authorList>
    </citation>
    <scope>NUCLEOTIDE SEQUENCE</scope>
    <source>
        <strain evidence="1">NRRL 20472</strain>
    </source>
</reference>
<dbReference type="EMBL" id="JABEXW010000081">
    <property type="protein sequence ID" value="KAF4971734.1"/>
    <property type="molecule type" value="Genomic_DNA"/>
</dbReference>
<evidence type="ECO:0000313" key="2">
    <source>
        <dbReference type="Proteomes" id="UP000622797"/>
    </source>
</evidence>